<evidence type="ECO:0000256" key="3">
    <source>
        <dbReference type="ARBA" id="ARBA00022989"/>
    </source>
</evidence>
<dbReference type="EMBL" id="MSKM01000027">
    <property type="protein sequence ID" value="OLO52806.1"/>
    <property type="molecule type" value="Genomic_DNA"/>
</dbReference>
<dbReference type="SUPFAM" id="SSF103473">
    <property type="entry name" value="MFS general substrate transporter"/>
    <property type="match status" value="1"/>
</dbReference>
<feature type="transmembrane region" description="Helical" evidence="5">
    <location>
        <begin position="273"/>
        <end position="293"/>
    </location>
</feature>
<dbReference type="GO" id="GO:0022857">
    <property type="term" value="F:transmembrane transporter activity"/>
    <property type="evidence" value="ECO:0007669"/>
    <property type="project" value="InterPro"/>
</dbReference>
<name>A0A1Q8WKQ5_9ACTO</name>
<reference evidence="9 10" key="1">
    <citation type="submission" date="2016-12" db="EMBL/GenBank/DDBJ databases">
        <title>Genomic comparison of strains in the 'Actinomyces naeslundii' group.</title>
        <authorList>
            <person name="Mughal S.R."/>
            <person name="Do T."/>
            <person name="Gilbert S.C."/>
            <person name="Witherden E.A."/>
            <person name="Didelot X."/>
            <person name="Beighton D."/>
        </authorList>
    </citation>
    <scope>NUCLEOTIDE SEQUENCE [LARGE SCALE GENOMIC DNA]</scope>
    <source>
        <strain evidence="7 9">MMRCO6-1</strain>
        <strain evidence="8 10">WE8B-23</strain>
    </source>
</reference>
<evidence type="ECO:0000313" key="9">
    <source>
        <dbReference type="Proteomes" id="UP000185772"/>
    </source>
</evidence>
<comment type="caution">
    <text evidence="8">The sequence shown here is derived from an EMBL/GenBank/DDBJ whole genome shotgun (WGS) entry which is preliminary data.</text>
</comment>
<dbReference type="InterPro" id="IPR011701">
    <property type="entry name" value="MFS"/>
</dbReference>
<evidence type="ECO:0000313" key="7">
    <source>
        <dbReference type="EMBL" id="OLO52806.1"/>
    </source>
</evidence>
<keyword evidence="2 5" id="KW-0812">Transmembrane</keyword>
<evidence type="ECO:0000313" key="8">
    <source>
        <dbReference type="EMBL" id="OLO67264.1"/>
    </source>
</evidence>
<feature type="transmembrane region" description="Helical" evidence="5">
    <location>
        <begin position="113"/>
        <end position="131"/>
    </location>
</feature>
<dbReference type="Gene3D" id="1.20.1250.20">
    <property type="entry name" value="MFS general substrate transporter like domains"/>
    <property type="match status" value="1"/>
</dbReference>
<feature type="transmembrane region" description="Helical" evidence="5">
    <location>
        <begin position="430"/>
        <end position="447"/>
    </location>
</feature>
<feature type="transmembrane region" description="Helical" evidence="5">
    <location>
        <begin position="337"/>
        <end position="355"/>
    </location>
</feature>
<evidence type="ECO:0000256" key="5">
    <source>
        <dbReference type="SAM" id="Phobius"/>
    </source>
</evidence>
<dbReference type="Proteomes" id="UP000185772">
    <property type="component" value="Unassembled WGS sequence"/>
</dbReference>
<dbReference type="EMBL" id="MSKS01000042">
    <property type="protein sequence ID" value="OLO67264.1"/>
    <property type="molecule type" value="Genomic_DNA"/>
</dbReference>
<dbReference type="InterPro" id="IPR036259">
    <property type="entry name" value="MFS_trans_sf"/>
</dbReference>
<feature type="transmembrane region" description="Helical" evidence="5">
    <location>
        <begin position="407"/>
        <end position="424"/>
    </location>
</feature>
<proteinExistence type="predicted"/>
<dbReference type="PROSITE" id="PS50850">
    <property type="entry name" value="MFS"/>
    <property type="match status" value="1"/>
</dbReference>
<protein>
    <recommendedName>
        <fullName evidence="6">Major facilitator superfamily (MFS) profile domain-containing protein</fullName>
    </recommendedName>
</protein>
<dbReference type="PANTHER" id="PTHR42718">
    <property type="entry name" value="MAJOR FACILITATOR SUPERFAMILY MULTIDRUG TRANSPORTER MFSC"/>
    <property type="match status" value="1"/>
</dbReference>
<evidence type="ECO:0000313" key="10">
    <source>
        <dbReference type="Proteomes" id="UP000185963"/>
    </source>
</evidence>
<organism evidence="8 10">
    <name type="scientific">Actinomyces oris</name>
    <dbReference type="NCBI Taxonomy" id="544580"/>
    <lineage>
        <taxon>Bacteria</taxon>
        <taxon>Bacillati</taxon>
        <taxon>Actinomycetota</taxon>
        <taxon>Actinomycetes</taxon>
        <taxon>Actinomycetales</taxon>
        <taxon>Actinomycetaceae</taxon>
        <taxon>Actinomyces</taxon>
    </lineage>
</organism>
<evidence type="ECO:0000259" key="6">
    <source>
        <dbReference type="PROSITE" id="PS50850"/>
    </source>
</evidence>
<evidence type="ECO:0000256" key="1">
    <source>
        <dbReference type="ARBA" id="ARBA00004651"/>
    </source>
</evidence>
<feature type="transmembrane region" description="Helical" evidence="5">
    <location>
        <begin position="361"/>
        <end position="386"/>
    </location>
</feature>
<dbReference type="AlphaFoldDB" id="A0A1Q8WKQ5"/>
<comment type="subcellular location">
    <subcellularLocation>
        <location evidence="1">Cell membrane</location>
        <topology evidence="1">Multi-pass membrane protein</topology>
    </subcellularLocation>
</comment>
<dbReference type="InterPro" id="IPR020846">
    <property type="entry name" value="MFS_dom"/>
</dbReference>
<evidence type="ECO:0000256" key="4">
    <source>
        <dbReference type="ARBA" id="ARBA00023136"/>
    </source>
</evidence>
<feature type="transmembrane region" description="Helical" evidence="5">
    <location>
        <begin position="143"/>
        <end position="165"/>
    </location>
</feature>
<dbReference type="Pfam" id="PF07690">
    <property type="entry name" value="MFS_1"/>
    <property type="match status" value="1"/>
</dbReference>
<keyword evidence="3 5" id="KW-1133">Transmembrane helix</keyword>
<dbReference type="PANTHER" id="PTHR42718:SF35">
    <property type="entry name" value="BLL0718 PROTEIN"/>
    <property type="match status" value="1"/>
</dbReference>
<keyword evidence="4 5" id="KW-0472">Membrane</keyword>
<sequence length="453" mass="44429">MGPAGGRGGSRRGGPPGTTAVLVGVQLLLVLDTTVITSATPVMSRQLHTGVGRVSLAQGVYALAFGGLLLLGGWCADRFGALRALRWALGAFALSGGAVTMVGAVGPVIALRALQGACAALAAPATLALLIDLPPRRARRALGWFAAVGAIGLALGVGLGTPLIAAAGWRAGFTGPAVIALALLIGTVPLGRGRTGGGRRSAGADGRPPVLLSAAVTVLLAAAEAALLARSWWTPLAALAAASPLLLAVLRADAGRTRPVIPPSMTAATTARAGLVLMTAFGGWQAAEVLLVAVRLDSLRAAHPWLAGLPFWLQGAAALLCAPAVQRLCESGRSLGPIMTLSPCAAGLGFIVIGATRSTGPAAACAATVVFGVAAVSASTAATLTTASAADAPPGRIGAVMTSARQLGTSVGTCIVGALLGAPLGSPGRACALAAGAVVIVLGLAASPRDRRA</sequence>
<feature type="transmembrane region" description="Helical" evidence="5">
    <location>
        <begin position="305"/>
        <end position="325"/>
    </location>
</feature>
<feature type="transmembrane region" description="Helical" evidence="5">
    <location>
        <begin position="235"/>
        <end position="252"/>
    </location>
</feature>
<feature type="domain" description="Major facilitator superfamily (MFS) profile" evidence="6">
    <location>
        <begin position="18"/>
        <end position="453"/>
    </location>
</feature>
<dbReference type="GO" id="GO:0005886">
    <property type="term" value="C:plasma membrane"/>
    <property type="evidence" value="ECO:0007669"/>
    <property type="project" value="UniProtKB-SubCell"/>
</dbReference>
<evidence type="ECO:0000256" key="2">
    <source>
        <dbReference type="ARBA" id="ARBA00022692"/>
    </source>
</evidence>
<accession>A0A1Q8WKQ5</accession>
<feature type="transmembrane region" description="Helical" evidence="5">
    <location>
        <begin position="55"/>
        <end position="75"/>
    </location>
</feature>
<feature type="transmembrane region" description="Helical" evidence="5">
    <location>
        <begin position="87"/>
        <end position="107"/>
    </location>
</feature>
<gene>
    <name evidence="8" type="ORF">BKH20_11035</name>
    <name evidence="7" type="ORF">BKH27_08290</name>
</gene>
<feature type="transmembrane region" description="Helical" evidence="5">
    <location>
        <begin position="171"/>
        <end position="190"/>
    </location>
</feature>
<feature type="transmembrane region" description="Helical" evidence="5">
    <location>
        <begin position="210"/>
        <end position="229"/>
    </location>
</feature>
<dbReference type="Proteomes" id="UP000185963">
    <property type="component" value="Unassembled WGS sequence"/>
</dbReference>
<feature type="transmembrane region" description="Helical" evidence="5">
    <location>
        <begin position="20"/>
        <end position="43"/>
    </location>
</feature>